<feature type="domain" description="Flavodoxin-like" evidence="4">
    <location>
        <begin position="52"/>
        <end position="212"/>
    </location>
</feature>
<dbReference type="AlphaFoldDB" id="A0A9D1QCE0"/>
<dbReference type="GO" id="GO:0010181">
    <property type="term" value="F:FMN binding"/>
    <property type="evidence" value="ECO:0007669"/>
    <property type="project" value="InterPro"/>
</dbReference>
<proteinExistence type="predicted"/>
<dbReference type="Proteomes" id="UP000823926">
    <property type="component" value="Unassembled WGS sequence"/>
</dbReference>
<dbReference type="PROSITE" id="PS51257">
    <property type="entry name" value="PROKAR_LIPOPROTEIN"/>
    <property type="match status" value="1"/>
</dbReference>
<dbReference type="PROSITE" id="PS50902">
    <property type="entry name" value="FLAVODOXIN_LIKE"/>
    <property type="match status" value="1"/>
</dbReference>
<evidence type="ECO:0000256" key="3">
    <source>
        <dbReference type="SAM" id="SignalP"/>
    </source>
</evidence>
<sequence>MKKGLTFWLMIFAFLASSACQPSGRGKTNSEAQQTILQPSPDAPESKAAERYLVVYCSRSGNTAEVAAYLSQQLGGDLLEVKPATPYAENYNDMLTRAQQELKESRQGHYPSIITEVDNLTDYDVILVGYPIWYGSMATPMQTFLHNHADRLAGQRIALFATSGSSAMTNSTKEARALCPKATFLHPTLLLTSSTMRNYRETIQKWLDELSL</sequence>
<feature type="signal peptide" evidence="3">
    <location>
        <begin position="1"/>
        <end position="18"/>
    </location>
</feature>
<feature type="compositionally biased region" description="Polar residues" evidence="2">
    <location>
        <begin position="22"/>
        <end position="38"/>
    </location>
</feature>
<comment type="caution">
    <text evidence="5">The sequence shown here is derived from an EMBL/GenBank/DDBJ whole genome shotgun (WGS) entry which is preliminary data.</text>
</comment>
<dbReference type="EMBL" id="DXHL01000021">
    <property type="protein sequence ID" value="HIW10780.1"/>
    <property type="molecule type" value="Genomic_DNA"/>
</dbReference>
<reference evidence="5" key="2">
    <citation type="submission" date="2021-04" db="EMBL/GenBank/DDBJ databases">
        <authorList>
            <person name="Gilroy R."/>
        </authorList>
    </citation>
    <scope>NUCLEOTIDE SEQUENCE</scope>
    <source>
        <strain evidence="5">ChiBcec15-1070</strain>
    </source>
</reference>
<evidence type="ECO:0000256" key="2">
    <source>
        <dbReference type="SAM" id="MobiDB-lite"/>
    </source>
</evidence>
<evidence type="ECO:0000313" key="5">
    <source>
        <dbReference type="EMBL" id="HIW10780.1"/>
    </source>
</evidence>
<feature type="region of interest" description="Disordered" evidence="2">
    <location>
        <begin position="22"/>
        <end position="44"/>
    </location>
</feature>
<dbReference type="InterPro" id="IPR008254">
    <property type="entry name" value="Flavodoxin/NO_synth"/>
</dbReference>
<dbReference type="SUPFAM" id="SSF52218">
    <property type="entry name" value="Flavoproteins"/>
    <property type="match status" value="1"/>
</dbReference>
<accession>A0A9D1QCE0</accession>
<feature type="chain" id="PRO_5039104420" evidence="3">
    <location>
        <begin position="19"/>
        <end position="212"/>
    </location>
</feature>
<evidence type="ECO:0000256" key="1">
    <source>
        <dbReference type="ARBA" id="ARBA00001917"/>
    </source>
</evidence>
<dbReference type="PROSITE" id="PS00201">
    <property type="entry name" value="FLAVODOXIN"/>
    <property type="match status" value="1"/>
</dbReference>
<gene>
    <name evidence="5" type="ORF">H9888_04670</name>
</gene>
<keyword evidence="3" id="KW-0732">Signal</keyword>
<protein>
    <submittedName>
        <fullName evidence="5">NAD(P)H-dependent oxidoreductase</fullName>
    </submittedName>
</protein>
<reference evidence="5" key="1">
    <citation type="journal article" date="2021" name="PeerJ">
        <title>Extensive microbial diversity within the chicken gut microbiome revealed by metagenomics and culture.</title>
        <authorList>
            <person name="Gilroy R."/>
            <person name="Ravi A."/>
            <person name="Getino M."/>
            <person name="Pursley I."/>
            <person name="Horton D.L."/>
            <person name="Alikhan N.F."/>
            <person name="Baker D."/>
            <person name="Gharbi K."/>
            <person name="Hall N."/>
            <person name="Watson M."/>
            <person name="Adriaenssens E.M."/>
            <person name="Foster-Nyarko E."/>
            <person name="Jarju S."/>
            <person name="Secka A."/>
            <person name="Antonio M."/>
            <person name="Oren A."/>
            <person name="Chaudhuri R.R."/>
            <person name="La Ragione R."/>
            <person name="Hildebrand F."/>
            <person name="Pallen M.J."/>
        </authorList>
    </citation>
    <scope>NUCLEOTIDE SEQUENCE</scope>
    <source>
        <strain evidence="5">ChiBcec15-1070</strain>
    </source>
</reference>
<dbReference type="PANTHER" id="PTHR39201:SF1">
    <property type="entry name" value="FLAVODOXIN-LIKE DOMAIN-CONTAINING PROTEIN"/>
    <property type="match status" value="1"/>
</dbReference>
<dbReference type="InterPro" id="IPR029039">
    <property type="entry name" value="Flavoprotein-like_sf"/>
</dbReference>
<evidence type="ECO:0000313" key="6">
    <source>
        <dbReference type="Proteomes" id="UP000823926"/>
    </source>
</evidence>
<dbReference type="Gene3D" id="3.40.50.360">
    <property type="match status" value="1"/>
</dbReference>
<name>A0A9D1QCE0_9BACT</name>
<dbReference type="PANTHER" id="PTHR39201">
    <property type="entry name" value="EXPORTED PROTEIN-RELATED"/>
    <property type="match status" value="1"/>
</dbReference>
<dbReference type="Pfam" id="PF12682">
    <property type="entry name" value="Flavodoxin_4"/>
    <property type="match status" value="1"/>
</dbReference>
<organism evidence="5 6">
    <name type="scientific">Candidatus Rikenella faecigallinarum</name>
    <dbReference type="NCBI Taxonomy" id="2838745"/>
    <lineage>
        <taxon>Bacteria</taxon>
        <taxon>Pseudomonadati</taxon>
        <taxon>Bacteroidota</taxon>
        <taxon>Bacteroidia</taxon>
        <taxon>Bacteroidales</taxon>
        <taxon>Rikenellaceae</taxon>
        <taxon>Rikenella</taxon>
    </lineage>
</organism>
<dbReference type="GO" id="GO:0009055">
    <property type="term" value="F:electron transfer activity"/>
    <property type="evidence" value="ECO:0007669"/>
    <property type="project" value="InterPro"/>
</dbReference>
<comment type="cofactor">
    <cofactor evidence="1">
        <name>FMN</name>
        <dbReference type="ChEBI" id="CHEBI:58210"/>
    </cofactor>
</comment>
<evidence type="ECO:0000259" key="4">
    <source>
        <dbReference type="PROSITE" id="PS50902"/>
    </source>
</evidence>
<dbReference type="InterPro" id="IPR001226">
    <property type="entry name" value="Flavodoxin_CS"/>
</dbReference>